<dbReference type="InterPro" id="IPR001138">
    <property type="entry name" value="Zn2Cys6_DnaBD"/>
</dbReference>
<evidence type="ECO:0000256" key="4">
    <source>
        <dbReference type="ARBA" id="ARBA00023163"/>
    </source>
</evidence>
<feature type="domain" description="Zn(2)-C6 fungal-type" evidence="6">
    <location>
        <begin position="7"/>
        <end position="37"/>
    </location>
</feature>
<evidence type="ECO:0000256" key="2">
    <source>
        <dbReference type="ARBA" id="ARBA00022723"/>
    </source>
</evidence>
<dbReference type="InterPro" id="IPR036864">
    <property type="entry name" value="Zn2-C6_fun-type_DNA-bd_sf"/>
</dbReference>
<dbReference type="GO" id="GO:0000981">
    <property type="term" value="F:DNA-binding transcription factor activity, RNA polymerase II-specific"/>
    <property type="evidence" value="ECO:0007669"/>
    <property type="project" value="InterPro"/>
</dbReference>
<dbReference type="AlphaFoldDB" id="A0AAD5SUV0"/>
<evidence type="ECO:0000259" key="6">
    <source>
        <dbReference type="PROSITE" id="PS50048"/>
    </source>
</evidence>
<dbReference type="PROSITE" id="PS50048">
    <property type="entry name" value="ZN2_CY6_FUNGAL_2"/>
    <property type="match status" value="1"/>
</dbReference>
<dbReference type="GO" id="GO:0005634">
    <property type="term" value="C:nucleus"/>
    <property type="evidence" value="ECO:0007669"/>
    <property type="project" value="UniProtKB-SubCell"/>
</dbReference>
<dbReference type="GO" id="GO:0006351">
    <property type="term" value="P:DNA-templated transcription"/>
    <property type="evidence" value="ECO:0007669"/>
    <property type="project" value="InterPro"/>
</dbReference>
<reference evidence="7" key="1">
    <citation type="submission" date="2020-05" db="EMBL/GenBank/DDBJ databases">
        <title>Phylogenomic resolution of chytrid fungi.</title>
        <authorList>
            <person name="Stajich J.E."/>
            <person name="Amses K."/>
            <person name="Simmons R."/>
            <person name="Seto K."/>
            <person name="Myers J."/>
            <person name="Bonds A."/>
            <person name="Quandt C.A."/>
            <person name="Barry K."/>
            <person name="Liu P."/>
            <person name="Grigoriev I."/>
            <person name="Longcore J.E."/>
            <person name="James T.Y."/>
        </authorList>
    </citation>
    <scope>NUCLEOTIDE SEQUENCE</scope>
    <source>
        <strain evidence="7">JEL0513</strain>
    </source>
</reference>
<dbReference type="EMBL" id="JADGJH010001716">
    <property type="protein sequence ID" value="KAJ3110553.1"/>
    <property type="molecule type" value="Genomic_DNA"/>
</dbReference>
<dbReference type="Proteomes" id="UP001211907">
    <property type="component" value="Unassembled WGS sequence"/>
</dbReference>
<keyword evidence="2" id="KW-0479">Metal-binding</keyword>
<comment type="subcellular location">
    <subcellularLocation>
        <location evidence="1">Nucleus</location>
    </subcellularLocation>
</comment>
<gene>
    <name evidence="7" type="ORF">HK100_002996</name>
</gene>
<dbReference type="SUPFAM" id="SSF57701">
    <property type="entry name" value="Zn2/Cys6 DNA-binding domain"/>
    <property type="match status" value="1"/>
</dbReference>
<dbReference type="InterPro" id="IPR050815">
    <property type="entry name" value="TF_fung"/>
</dbReference>
<dbReference type="PANTHER" id="PTHR47338">
    <property type="entry name" value="ZN(II)2CYS6 TRANSCRIPTION FACTOR (EUROFUNG)-RELATED"/>
    <property type="match status" value="1"/>
</dbReference>
<dbReference type="CDD" id="cd00067">
    <property type="entry name" value="GAL4"/>
    <property type="match status" value="1"/>
</dbReference>
<dbReference type="CDD" id="cd12148">
    <property type="entry name" value="fungal_TF_MHR"/>
    <property type="match status" value="1"/>
</dbReference>
<keyword evidence="8" id="KW-1185">Reference proteome</keyword>
<organism evidence="7 8">
    <name type="scientific">Physocladia obscura</name>
    <dbReference type="NCBI Taxonomy" id="109957"/>
    <lineage>
        <taxon>Eukaryota</taxon>
        <taxon>Fungi</taxon>
        <taxon>Fungi incertae sedis</taxon>
        <taxon>Chytridiomycota</taxon>
        <taxon>Chytridiomycota incertae sedis</taxon>
        <taxon>Chytridiomycetes</taxon>
        <taxon>Chytridiales</taxon>
        <taxon>Chytriomycetaceae</taxon>
        <taxon>Physocladia</taxon>
    </lineage>
</organism>
<evidence type="ECO:0000256" key="1">
    <source>
        <dbReference type="ARBA" id="ARBA00004123"/>
    </source>
</evidence>
<evidence type="ECO:0000256" key="5">
    <source>
        <dbReference type="ARBA" id="ARBA00023242"/>
    </source>
</evidence>
<evidence type="ECO:0000313" key="7">
    <source>
        <dbReference type="EMBL" id="KAJ3110553.1"/>
    </source>
</evidence>
<dbReference type="GO" id="GO:0003677">
    <property type="term" value="F:DNA binding"/>
    <property type="evidence" value="ECO:0007669"/>
    <property type="project" value="InterPro"/>
</dbReference>
<evidence type="ECO:0000256" key="3">
    <source>
        <dbReference type="ARBA" id="ARBA00023015"/>
    </source>
</evidence>
<dbReference type="SMART" id="SM00066">
    <property type="entry name" value="GAL4"/>
    <property type="match status" value="1"/>
</dbReference>
<protein>
    <recommendedName>
        <fullName evidence="6">Zn(2)-C6 fungal-type domain-containing protein</fullName>
    </recommendedName>
</protein>
<keyword evidence="4" id="KW-0804">Transcription</keyword>
<dbReference type="PANTHER" id="PTHR47338:SF5">
    <property type="entry name" value="ZN(II)2CYS6 TRANSCRIPTION FACTOR (EUROFUNG)"/>
    <property type="match status" value="1"/>
</dbReference>
<keyword evidence="5" id="KW-0539">Nucleus</keyword>
<keyword evidence="3" id="KW-0805">Transcription regulation</keyword>
<dbReference type="Gene3D" id="4.10.240.10">
    <property type="entry name" value="Zn(2)-C6 fungal-type DNA-binding domain"/>
    <property type="match status" value="1"/>
</dbReference>
<dbReference type="GO" id="GO:0008270">
    <property type="term" value="F:zinc ion binding"/>
    <property type="evidence" value="ECO:0007669"/>
    <property type="project" value="InterPro"/>
</dbReference>
<proteinExistence type="predicted"/>
<dbReference type="Pfam" id="PF00172">
    <property type="entry name" value="Zn_clus"/>
    <property type="match status" value="1"/>
</dbReference>
<sequence length="538" mass="61167">MNGSEHPCNRCQRIRKKCDKYITGCARCINANEQCEYSPRTARNTRLGTLTLMPNVTLPPPPIIITKLPPKTFLTQCLDVFECPCMDSGALSTMLSCHLSPSSFMFHSMCPVNPIRFMLSLDDEPSALRLIISAFTAFYQNSPLPIVHDFYQQAEKAILYSEKISTPKDALKYIQTLFVKYQFYFARGQPAAGISALTKAMKLIQDWKLDIDPDVNKNSLLPYEKDERRRIYWVVYYCAKSISLRTNTIKVPPVSKTMQPHSQRFCCSSFPAAICETSKLLQFAGPIIEYARKTPDSLTFLLSSENQDTINKHVANIKNWQKNLPDHLRISPEKLPELLKSGDFSGILDTVILPAILTCMVYRAVLYTTICLPLLYSPIRTATATKFIVSAMEMCLNESQRLGEIFQLLLTMTITENKLDSSFWRGVANIANGCFEAAIVSWFMCRHTPTHFWDAYKETTGLCDKKAREAIKPRMEVFQRSLCLLQTSQCGDKNKFSAFKATNRECFVSPMLHCVNAMVFEIEAFDAALKQAEKDKFR</sequence>
<evidence type="ECO:0000313" key="8">
    <source>
        <dbReference type="Proteomes" id="UP001211907"/>
    </source>
</evidence>
<accession>A0AAD5SUV0</accession>
<comment type="caution">
    <text evidence="7">The sequence shown here is derived from an EMBL/GenBank/DDBJ whole genome shotgun (WGS) entry which is preliminary data.</text>
</comment>
<name>A0AAD5SUV0_9FUNG</name>